<evidence type="ECO:0000256" key="1">
    <source>
        <dbReference type="ARBA" id="ARBA00008526"/>
    </source>
</evidence>
<sequence>MDTRWRVFGANGAGKTTTFKVVTGEVDPDAGDAQVAGASVLLRRGAARRALGYCPQFDGLPSAMTGAEVLSLYARLRGVPEPSVPSAVAPLLRRLGISPIAARPAGGYSGGNRRRLSVGVALVGAPAVVLLDEPSTGMDPAARRALWDVIQEEVGGKAPQGALGRGGTAGPAGGGRTVILTSHSMEECEALCGRVAIMAAGRLACLGRVQRLKQRFGDGYTLEVRMAPAAPAAAAAAAATAGADGGGGGVEGEGPRGGSEGAAAFEARGRELLTRVRAAWPGAALAEADAASRQLLVRLPPLAGATGGGGGGGGGGALAAAFGVLEGSRGELGVADYSFSQSSLERVFLRVAAQQAQHGSPGGGGGGAGGG</sequence>
<dbReference type="Pfam" id="PF00005">
    <property type="entry name" value="ABC_tran"/>
    <property type="match status" value="1"/>
</dbReference>
<keyword evidence="7" id="KW-1185">Reference proteome</keyword>
<dbReference type="GO" id="GO:0005319">
    <property type="term" value="F:lipid transporter activity"/>
    <property type="evidence" value="ECO:0007669"/>
    <property type="project" value="TreeGrafter"/>
</dbReference>
<dbReference type="InterPro" id="IPR026082">
    <property type="entry name" value="ABCA"/>
</dbReference>
<dbReference type="PROSITE" id="PS00211">
    <property type="entry name" value="ABC_TRANSPORTER_1"/>
    <property type="match status" value="1"/>
</dbReference>
<reference evidence="6 7" key="1">
    <citation type="journal article" date="2013" name="BMC Genomics">
        <title>Reconstruction of the lipid metabolism for the microalga Monoraphidium neglectum from its genome sequence reveals characteristics suitable for biofuel production.</title>
        <authorList>
            <person name="Bogen C."/>
            <person name="Al-Dilaimi A."/>
            <person name="Albersmeier A."/>
            <person name="Wichmann J."/>
            <person name="Grundmann M."/>
            <person name="Rupp O."/>
            <person name="Lauersen K.J."/>
            <person name="Blifernez-Klassen O."/>
            <person name="Kalinowski J."/>
            <person name="Goesmann A."/>
            <person name="Mussgnug J.H."/>
            <person name="Kruse O."/>
        </authorList>
    </citation>
    <scope>NUCLEOTIDE SEQUENCE [LARGE SCALE GENOMIC DNA]</scope>
    <source>
        <strain evidence="6 7">SAG 48.87</strain>
    </source>
</reference>
<dbReference type="InterPro" id="IPR027417">
    <property type="entry name" value="P-loop_NTPase"/>
</dbReference>
<dbReference type="InterPro" id="IPR017871">
    <property type="entry name" value="ABC_transporter-like_CS"/>
</dbReference>
<gene>
    <name evidence="6" type="ORF">MNEG_11062</name>
</gene>
<dbReference type="SUPFAM" id="SSF52540">
    <property type="entry name" value="P-loop containing nucleoside triphosphate hydrolases"/>
    <property type="match status" value="1"/>
</dbReference>
<dbReference type="GO" id="GO:0016887">
    <property type="term" value="F:ATP hydrolysis activity"/>
    <property type="evidence" value="ECO:0007669"/>
    <property type="project" value="InterPro"/>
</dbReference>
<evidence type="ECO:0000313" key="7">
    <source>
        <dbReference type="Proteomes" id="UP000054498"/>
    </source>
</evidence>
<evidence type="ECO:0000256" key="4">
    <source>
        <dbReference type="SAM" id="MobiDB-lite"/>
    </source>
</evidence>
<dbReference type="Proteomes" id="UP000054498">
    <property type="component" value="Unassembled WGS sequence"/>
</dbReference>
<evidence type="ECO:0000313" key="6">
    <source>
        <dbReference type="EMBL" id="KIY96899.1"/>
    </source>
</evidence>
<dbReference type="PROSITE" id="PS50893">
    <property type="entry name" value="ABC_TRANSPORTER_2"/>
    <property type="match status" value="1"/>
</dbReference>
<dbReference type="GO" id="GO:0016020">
    <property type="term" value="C:membrane"/>
    <property type="evidence" value="ECO:0007669"/>
    <property type="project" value="InterPro"/>
</dbReference>
<dbReference type="RefSeq" id="XP_013895919.1">
    <property type="nucleotide sequence ID" value="XM_014040465.1"/>
</dbReference>
<dbReference type="AlphaFoldDB" id="A0A0D2LZR6"/>
<dbReference type="PANTHER" id="PTHR19229">
    <property type="entry name" value="ATP-BINDING CASSETTE TRANSPORTER SUBFAMILY A ABCA"/>
    <property type="match status" value="1"/>
</dbReference>
<dbReference type="GeneID" id="25728287"/>
<feature type="domain" description="ABC transporter" evidence="5">
    <location>
        <begin position="1"/>
        <end position="225"/>
    </location>
</feature>
<feature type="compositionally biased region" description="Gly residues" evidence="4">
    <location>
        <begin position="243"/>
        <end position="260"/>
    </location>
</feature>
<proteinExistence type="inferred from homology"/>
<evidence type="ECO:0000256" key="3">
    <source>
        <dbReference type="ARBA" id="ARBA00022737"/>
    </source>
</evidence>
<feature type="region of interest" description="Disordered" evidence="4">
    <location>
        <begin position="241"/>
        <end position="261"/>
    </location>
</feature>
<dbReference type="PANTHER" id="PTHR19229:SF36">
    <property type="entry name" value="ATP-BINDING CASSETTE SUB-FAMILY A MEMBER 2"/>
    <property type="match status" value="1"/>
</dbReference>
<evidence type="ECO:0000259" key="5">
    <source>
        <dbReference type="PROSITE" id="PS50893"/>
    </source>
</evidence>
<dbReference type="CDD" id="cd03263">
    <property type="entry name" value="ABC_subfamily_A"/>
    <property type="match status" value="1"/>
</dbReference>
<protein>
    <submittedName>
        <fullName evidence="6">Retinal-specific ATP-binding cassette transporter</fullName>
    </submittedName>
</protein>
<keyword evidence="3" id="KW-0677">Repeat</keyword>
<dbReference type="EMBL" id="KK102794">
    <property type="protein sequence ID" value="KIY96899.1"/>
    <property type="molecule type" value="Genomic_DNA"/>
</dbReference>
<keyword evidence="6" id="KW-0067">ATP-binding</keyword>
<dbReference type="GO" id="GO:0140359">
    <property type="term" value="F:ABC-type transporter activity"/>
    <property type="evidence" value="ECO:0007669"/>
    <property type="project" value="InterPro"/>
</dbReference>
<keyword evidence="2" id="KW-0813">Transport</keyword>
<comment type="similarity">
    <text evidence="1">Belongs to the ABC transporter superfamily. ABCA family. CPR flippase (TC 3.A.1.211) subfamily.</text>
</comment>
<dbReference type="Gene3D" id="3.40.50.300">
    <property type="entry name" value="P-loop containing nucleotide triphosphate hydrolases"/>
    <property type="match status" value="1"/>
</dbReference>
<dbReference type="OrthoDB" id="509600at2759"/>
<dbReference type="GO" id="GO:0005524">
    <property type="term" value="F:ATP binding"/>
    <property type="evidence" value="ECO:0007669"/>
    <property type="project" value="UniProtKB-KW"/>
</dbReference>
<name>A0A0D2LZR6_9CHLO</name>
<accession>A0A0D2LZR6</accession>
<evidence type="ECO:0000256" key="2">
    <source>
        <dbReference type="ARBA" id="ARBA00022448"/>
    </source>
</evidence>
<dbReference type="InterPro" id="IPR003439">
    <property type="entry name" value="ABC_transporter-like_ATP-bd"/>
</dbReference>
<dbReference type="KEGG" id="mng:MNEG_11062"/>
<organism evidence="6 7">
    <name type="scientific">Monoraphidium neglectum</name>
    <dbReference type="NCBI Taxonomy" id="145388"/>
    <lineage>
        <taxon>Eukaryota</taxon>
        <taxon>Viridiplantae</taxon>
        <taxon>Chlorophyta</taxon>
        <taxon>core chlorophytes</taxon>
        <taxon>Chlorophyceae</taxon>
        <taxon>CS clade</taxon>
        <taxon>Sphaeropleales</taxon>
        <taxon>Selenastraceae</taxon>
        <taxon>Monoraphidium</taxon>
    </lineage>
</organism>
<keyword evidence="6" id="KW-0547">Nucleotide-binding</keyword>